<feature type="compositionally biased region" description="Basic residues" evidence="1">
    <location>
        <begin position="69"/>
        <end position="88"/>
    </location>
</feature>
<feature type="region of interest" description="Disordered" evidence="1">
    <location>
        <begin position="47"/>
        <end position="88"/>
    </location>
</feature>
<feature type="non-terminal residue" evidence="2">
    <location>
        <position position="1"/>
    </location>
</feature>
<evidence type="ECO:0000313" key="2">
    <source>
        <dbReference type="EMBL" id="RDX68222.1"/>
    </source>
</evidence>
<sequence length="88" mass="10391">MKGDKISKTSLTITPKSYFQIGGDFDSIYAKKCKATTWRGNEFGRQNRENDKVVENKESMVENQDNKEKNRKKKRKKKKMKRTGKKSW</sequence>
<comment type="caution">
    <text evidence="2">The sequence shown here is derived from an EMBL/GenBank/DDBJ whole genome shotgun (WGS) entry which is preliminary data.</text>
</comment>
<dbReference type="Proteomes" id="UP000257109">
    <property type="component" value="Unassembled WGS sequence"/>
</dbReference>
<accession>A0A371EQD4</accession>
<organism evidence="2 3">
    <name type="scientific">Mucuna pruriens</name>
    <name type="common">Velvet bean</name>
    <name type="synonym">Dolichos pruriens</name>
    <dbReference type="NCBI Taxonomy" id="157652"/>
    <lineage>
        <taxon>Eukaryota</taxon>
        <taxon>Viridiplantae</taxon>
        <taxon>Streptophyta</taxon>
        <taxon>Embryophyta</taxon>
        <taxon>Tracheophyta</taxon>
        <taxon>Spermatophyta</taxon>
        <taxon>Magnoliopsida</taxon>
        <taxon>eudicotyledons</taxon>
        <taxon>Gunneridae</taxon>
        <taxon>Pentapetalae</taxon>
        <taxon>rosids</taxon>
        <taxon>fabids</taxon>
        <taxon>Fabales</taxon>
        <taxon>Fabaceae</taxon>
        <taxon>Papilionoideae</taxon>
        <taxon>50 kb inversion clade</taxon>
        <taxon>NPAAA clade</taxon>
        <taxon>indigoferoid/millettioid clade</taxon>
        <taxon>Phaseoleae</taxon>
        <taxon>Mucuna</taxon>
    </lineage>
</organism>
<feature type="compositionally biased region" description="Basic and acidic residues" evidence="1">
    <location>
        <begin position="47"/>
        <end position="68"/>
    </location>
</feature>
<name>A0A371EQD4_MUCPR</name>
<protein>
    <submittedName>
        <fullName evidence="2">Uncharacterized protein</fullName>
    </submittedName>
</protein>
<proteinExistence type="predicted"/>
<dbReference type="AlphaFoldDB" id="A0A371EQD4"/>
<keyword evidence="3" id="KW-1185">Reference proteome</keyword>
<gene>
    <name evidence="2" type="ORF">CR513_52811</name>
</gene>
<evidence type="ECO:0000256" key="1">
    <source>
        <dbReference type="SAM" id="MobiDB-lite"/>
    </source>
</evidence>
<reference evidence="2" key="1">
    <citation type="submission" date="2018-05" db="EMBL/GenBank/DDBJ databases">
        <title>Draft genome of Mucuna pruriens seed.</title>
        <authorList>
            <person name="Nnadi N.E."/>
            <person name="Vos R."/>
            <person name="Hasami M.H."/>
            <person name="Devisetty U.K."/>
            <person name="Aguiy J.C."/>
        </authorList>
    </citation>
    <scope>NUCLEOTIDE SEQUENCE [LARGE SCALE GENOMIC DNA]</scope>
    <source>
        <strain evidence="2">JCA_2017</strain>
    </source>
</reference>
<dbReference type="EMBL" id="QJKJ01012635">
    <property type="protein sequence ID" value="RDX68222.1"/>
    <property type="molecule type" value="Genomic_DNA"/>
</dbReference>
<evidence type="ECO:0000313" key="3">
    <source>
        <dbReference type="Proteomes" id="UP000257109"/>
    </source>
</evidence>